<evidence type="ECO:0000256" key="3">
    <source>
        <dbReference type="SAM" id="Phobius"/>
    </source>
</evidence>
<dbReference type="PANTHER" id="PTHR31234">
    <property type="entry name" value="LATE EMBRYOGENESIS ABUNDANT (LEA) HYDROXYPROLINE-RICH GLYCOPROTEIN FAMILY"/>
    <property type="match status" value="1"/>
</dbReference>
<keyword evidence="2 3" id="KW-0472">Membrane</keyword>
<sequence>MAHRKEKDPEKGKVNANQKPNPYCWYPLLFPSIIVLAIICAILVVVGGILSGVYGRKTPKISVIGLSVHNFHISQEDISNPTGRILYPKINVTVRADNSNSKINFAGDSTLEVRVAHPDFKVGSGLLPIISKPSKTITFFHAERAGTGIILPQVDYAFMPC</sequence>
<protein>
    <recommendedName>
        <fullName evidence="6">Late embryogenesis abundant protein LEA-2 subgroup domain-containing protein</fullName>
    </recommendedName>
</protein>
<evidence type="ECO:0000313" key="4">
    <source>
        <dbReference type="EMBL" id="KAF5180618.1"/>
    </source>
</evidence>
<comment type="subcellular location">
    <subcellularLocation>
        <location evidence="1">Membrane</location>
    </subcellularLocation>
</comment>
<proteinExistence type="predicted"/>
<accession>A0A7J6V7I6</accession>
<comment type="caution">
    <text evidence="4">The sequence shown here is derived from an EMBL/GenBank/DDBJ whole genome shotgun (WGS) entry which is preliminary data.</text>
</comment>
<reference evidence="4 5" key="1">
    <citation type="submission" date="2020-06" db="EMBL/GenBank/DDBJ databases">
        <title>Transcriptomic and genomic resources for Thalictrum thalictroides and T. hernandezii: Facilitating candidate gene discovery in an emerging model plant lineage.</title>
        <authorList>
            <person name="Arias T."/>
            <person name="Riano-Pachon D.M."/>
            <person name="Di Stilio V.S."/>
        </authorList>
    </citation>
    <scope>NUCLEOTIDE SEQUENCE [LARGE SCALE GENOMIC DNA]</scope>
    <source>
        <strain evidence="5">cv. WT478/WT964</strain>
        <tissue evidence="4">Leaves</tissue>
    </source>
</reference>
<dbReference type="GO" id="GO:0005886">
    <property type="term" value="C:plasma membrane"/>
    <property type="evidence" value="ECO:0007669"/>
    <property type="project" value="TreeGrafter"/>
</dbReference>
<evidence type="ECO:0000313" key="5">
    <source>
        <dbReference type="Proteomes" id="UP000554482"/>
    </source>
</evidence>
<dbReference type="EMBL" id="JABWDY010037166">
    <property type="protein sequence ID" value="KAF5180618.1"/>
    <property type="molecule type" value="Genomic_DNA"/>
</dbReference>
<organism evidence="4 5">
    <name type="scientific">Thalictrum thalictroides</name>
    <name type="common">Rue-anemone</name>
    <name type="synonym">Anemone thalictroides</name>
    <dbReference type="NCBI Taxonomy" id="46969"/>
    <lineage>
        <taxon>Eukaryota</taxon>
        <taxon>Viridiplantae</taxon>
        <taxon>Streptophyta</taxon>
        <taxon>Embryophyta</taxon>
        <taxon>Tracheophyta</taxon>
        <taxon>Spermatophyta</taxon>
        <taxon>Magnoliopsida</taxon>
        <taxon>Ranunculales</taxon>
        <taxon>Ranunculaceae</taxon>
        <taxon>Thalictroideae</taxon>
        <taxon>Thalictrum</taxon>
    </lineage>
</organism>
<dbReference type="GO" id="GO:0098542">
    <property type="term" value="P:defense response to other organism"/>
    <property type="evidence" value="ECO:0007669"/>
    <property type="project" value="InterPro"/>
</dbReference>
<dbReference type="InterPro" id="IPR044839">
    <property type="entry name" value="NDR1-like"/>
</dbReference>
<keyword evidence="3" id="KW-1133">Transmembrane helix</keyword>
<evidence type="ECO:0008006" key="6">
    <source>
        <dbReference type="Google" id="ProtNLM"/>
    </source>
</evidence>
<evidence type="ECO:0000256" key="2">
    <source>
        <dbReference type="ARBA" id="ARBA00023136"/>
    </source>
</evidence>
<gene>
    <name evidence="4" type="ORF">FRX31_029798</name>
</gene>
<keyword evidence="3" id="KW-0812">Transmembrane</keyword>
<feature type="transmembrane region" description="Helical" evidence="3">
    <location>
        <begin position="28"/>
        <end position="50"/>
    </location>
</feature>
<dbReference type="PANTHER" id="PTHR31234:SF2">
    <property type="entry name" value="OS05G0199100 PROTEIN"/>
    <property type="match status" value="1"/>
</dbReference>
<dbReference type="Proteomes" id="UP000554482">
    <property type="component" value="Unassembled WGS sequence"/>
</dbReference>
<dbReference type="AlphaFoldDB" id="A0A7J6V7I6"/>
<keyword evidence="5" id="KW-1185">Reference proteome</keyword>
<evidence type="ECO:0000256" key="1">
    <source>
        <dbReference type="ARBA" id="ARBA00004370"/>
    </source>
</evidence>
<name>A0A7J6V7I6_THATH</name>